<dbReference type="PROSITE" id="PS50887">
    <property type="entry name" value="GGDEF"/>
    <property type="match status" value="1"/>
</dbReference>
<evidence type="ECO:0000259" key="2">
    <source>
        <dbReference type="PROSITE" id="PS50887"/>
    </source>
</evidence>
<dbReference type="SUPFAM" id="SSF55073">
    <property type="entry name" value="Nucleotide cyclase"/>
    <property type="match status" value="1"/>
</dbReference>
<dbReference type="InterPro" id="IPR029787">
    <property type="entry name" value="Nucleotide_cyclase"/>
</dbReference>
<dbReference type="SMART" id="SM00267">
    <property type="entry name" value="GGDEF"/>
    <property type="match status" value="1"/>
</dbReference>
<reference evidence="3" key="1">
    <citation type="submission" date="2022-05" db="EMBL/GenBank/DDBJ databases">
        <title>Jatrophihabitans sp. SB3-54 whole genome sequence.</title>
        <authorList>
            <person name="Suh M.K."/>
            <person name="Eom M.K."/>
            <person name="Kim J.S."/>
            <person name="Kim H.S."/>
            <person name="Do H.E."/>
            <person name="Shin Y.K."/>
            <person name="Lee J.-S."/>
        </authorList>
    </citation>
    <scope>NUCLEOTIDE SEQUENCE</scope>
    <source>
        <strain evidence="3">SB3-54</strain>
    </source>
</reference>
<dbReference type="Proteomes" id="UP001164693">
    <property type="component" value="Chromosome"/>
</dbReference>
<feature type="transmembrane region" description="Helical" evidence="1">
    <location>
        <begin position="56"/>
        <end position="76"/>
    </location>
</feature>
<evidence type="ECO:0000313" key="4">
    <source>
        <dbReference type="Proteomes" id="UP001164693"/>
    </source>
</evidence>
<dbReference type="InterPro" id="IPR043128">
    <property type="entry name" value="Rev_trsase/Diguanyl_cyclase"/>
</dbReference>
<keyword evidence="1" id="KW-0812">Transmembrane</keyword>
<dbReference type="PANTHER" id="PTHR45138:SF9">
    <property type="entry name" value="DIGUANYLATE CYCLASE DGCM-RELATED"/>
    <property type="match status" value="1"/>
</dbReference>
<feature type="transmembrane region" description="Helical" evidence="1">
    <location>
        <begin position="134"/>
        <end position="156"/>
    </location>
</feature>
<dbReference type="InterPro" id="IPR000160">
    <property type="entry name" value="GGDEF_dom"/>
</dbReference>
<dbReference type="PANTHER" id="PTHR45138">
    <property type="entry name" value="REGULATORY COMPONENTS OF SENSORY TRANSDUCTION SYSTEM"/>
    <property type="match status" value="1"/>
</dbReference>
<feature type="transmembrane region" description="Helical" evidence="1">
    <location>
        <begin position="96"/>
        <end position="122"/>
    </location>
</feature>
<dbReference type="InterPro" id="IPR050469">
    <property type="entry name" value="Diguanylate_Cyclase"/>
</dbReference>
<sequence>MAPGDDATRRPILRVRDWDLWSLDASGRRFMLAVELAAVIILVVALTAADPTSTDLARLATLAGLAVVFTESVAYFSRLRHWLGGDRVRADYLSVWTVAAALLVPAGYAGLLTALGSAYVVLRTGRGQGLRPYREVFSATTATLGILAASATYHALGGLAPANEPVRAAATVAAVLTSGVLSLCLLTAGIMLVVRPPTLRSVLPNRDVAAFEIASLIVGALTADVIRHTAWLTPALLILLGVLQRSAMVSVLEVEAGTDDKTGLLTAGAWRRLADRHLARSSHNGEPSSLLLIDLDHFKQVNDTHGHLAGDEALRAVAECLRTDLRGHDAVGRYGGEEFVVLLPGIDRAGALGIALRLTSCIRGLAFGGGMRLTASIGVAIASEAARTLDELIATADVALYAAKASGRDQVRFCDSPTPARG</sequence>
<dbReference type="EMBL" id="CP097463">
    <property type="protein sequence ID" value="WAX56255.1"/>
    <property type="molecule type" value="Genomic_DNA"/>
</dbReference>
<proteinExistence type="predicted"/>
<dbReference type="RefSeq" id="WP_269442787.1">
    <property type="nucleotide sequence ID" value="NZ_CP097463.1"/>
</dbReference>
<feature type="transmembrane region" description="Helical" evidence="1">
    <location>
        <begin position="30"/>
        <end position="49"/>
    </location>
</feature>
<keyword evidence="1" id="KW-0472">Membrane</keyword>
<keyword evidence="4" id="KW-1185">Reference proteome</keyword>
<dbReference type="CDD" id="cd01949">
    <property type="entry name" value="GGDEF"/>
    <property type="match status" value="1"/>
</dbReference>
<feature type="domain" description="GGDEF" evidence="2">
    <location>
        <begin position="286"/>
        <end position="416"/>
    </location>
</feature>
<feature type="transmembrane region" description="Helical" evidence="1">
    <location>
        <begin position="168"/>
        <end position="194"/>
    </location>
</feature>
<evidence type="ECO:0000256" key="1">
    <source>
        <dbReference type="SAM" id="Phobius"/>
    </source>
</evidence>
<keyword evidence="1" id="KW-1133">Transmembrane helix</keyword>
<evidence type="ECO:0000313" key="3">
    <source>
        <dbReference type="EMBL" id="WAX56255.1"/>
    </source>
</evidence>
<dbReference type="NCBIfam" id="TIGR00254">
    <property type="entry name" value="GGDEF"/>
    <property type="match status" value="1"/>
</dbReference>
<gene>
    <name evidence="3" type="ORF">M6B22_17200</name>
</gene>
<accession>A0ABY7JW90</accession>
<name>A0ABY7JW90_9ACTN</name>
<dbReference type="Pfam" id="PF00990">
    <property type="entry name" value="GGDEF"/>
    <property type="match status" value="1"/>
</dbReference>
<protein>
    <submittedName>
        <fullName evidence="3">GGDEF domain-containing protein</fullName>
    </submittedName>
</protein>
<organism evidence="3 4">
    <name type="scientific">Jatrophihabitans cynanchi</name>
    <dbReference type="NCBI Taxonomy" id="2944128"/>
    <lineage>
        <taxon>Bacteria</taxon>
        <taxon>Bacillati</taxon>
        <taxon>Actinomycetota</taxon>
        <taxon>Actinomycetes</taxon>
        <taxon>Jatrophihabitantales</taxon>
        <taxon>Jatrophihabitantaceae</taxon>
        <taxon>Jatrophihabitans</taxon>
    </lineage>
</organism>
<dbReference type="Gene3D" id="3.30.70.270">
    <property type="match status" value="1"/>
</dbReference>